<gene>
    <name evidence="6" type="primary">lptE</name>
    <name evidence="7" type="ORF">SUTH_03231</name>
</gene>
<dbReference type="Proteomes" id="UP000031637">
    <property type="component" value="Chromosome"/>
</dbReference>
<comment type="subunit">
    <text evidence="6">Component of the lipopolysaccharide transport and assembly complex. Interacts with LptD.</text>
</comment>
<evidence type="ECO:0000256" key="4">
    <source>
        <dbReference type="ARBA" id="ARBA00023237"/>
    </source>
</evidence>
<reference evidence="7 8" key="1">
    <citation type="journal article" date="2014" name="Syst. Appl. Microbiol.">
        <title>Complete genomes of freshwater sulfur oxidizers Sulfuricella denitrificans skB26 and Sulfuritalea hydrogenivorans sk43H: genetic insights into the sulfur oxidation pathway of betaproteobacteria.</title>
        <authorList>
            <person name="Watanabe T."/>
            <person name="Kojima H."/>
            <person name="Fukui M."/>
        </authorList>
    </citation>
    <scope>NUCLEOTIDE SEQUENCE [LARGE SCALE GENOMIC DNA]</scope>
    <source>
        <strain evidence="7">DSM22779</strain>
    </source>
</reference>
<evidence type="ECO:0000256" key="2">
    <source>
        <dbReference type="ARBA" id="ARBA00023136"/>
    </source>
</evidence>
<keyword evidence="1 6" id="KW-0732">Signal</keyword>
<accession>W0SHW0</accession>
<dbReference type="Gene3D" id="3.30.160.150">
    <property type="entry name" value="Lipoprotein like domain"/>
    <property type="match status" value="1"/>
</dbReference>
<dbReference type="KEGG" id="shd:SUTH_03231"/>
<dbReference type="PROSITE" id="PS51257">
    <property type="entry name" value="PROKAR_LIPOPROTEIN"/>
    <property type="match status" value="1"/>
</dbReference>
<protein>
    <recommendedName>
        <fullName evidence="6">LPS-assembly lipoprotein LptE</fullName>
    </recommendedName>
</protein>
<evidence type="ECO:0000256" key="6">
    <source>
        <dbReference type="HAMAP-Rule" id="MF_01186"/>
    </source>
</evidence>
<keyword evidence="3 6" id="KW-0564">Palmitate</keyword>
<dbReference type="OrthoDB" id="5298094at2"/>
<comment type="function">
    <text evidence="6">Together with LptD, is involved in the assembly of lipopolysaccharide (LPS) at the surface of the outer membrane. Required for the proper assembly of LptD. Binds LPS and may serve as the LPS recognition site at the outer membrane.</text>
</comment>
<name>W0SHW0_9PROT</name>
<dbReference type="PANTHER" id="PTHR38098">
    <property type="entry name" value="LPS-ASSEMBLY LIPOPROTEIN LPTE"/>
    <property type="match status" value="1"/>
</dbReference>
<dbReference type="GO" id="GO:1990351">
    <property type="term" value="C:transporter complex"/>
    <property type="evidence" value="ECO:0007669"/>
    <property type="project" value="TreeGrafter"/>
</dbReference>
<evidence type="ECO:0000256" key="3">
    <source>
        <dbReference type="ARBA" id="ARBA00023139"/>
    </source>
</evidence>
<comment type="similarity">
    <text evidence="6">Belongs to the LptE lipoprotein family.</text>
</comment>
<comment type="subcellular location">
    <subcellularLocation>
        <location evidence="6">Cell outer membrane</location>
        <topology evidence="6">Lipid-anchor</topology>
    </subcellularLocation>
</comment>
<dbReference type="PANTHER" id="PTHR38098:SF1">
    <property type="entry name" value="LPS-ASSEMBLY LIPOPROTEIN LPTE"/>
    <property type="match status" value="1"/>
</dbReference>
<evidence type="ECO:0000256" key="1">
    <source>
        <dbReference type="ARBA" id="ARBA00022729"/>
    </source>
</evidence>
<dbReference type="GO" id="GO:0015920">
    <property type="term" value="P:lipopolysaccharide transport"/>
    <property type="evidence" value="ECO:0007669"/>
    <property type="project" value="TreeGrafter"/>
</dbReference>
<evidence type="ECO:0000313" key="8">
    <source>
        <dbReference type="Proteomes" id="UP000031637"/>
    </source>
</evidence>
<evidence type="ECO:0000256" key="5">
    <source>
        <dbReference type="ARBA" id="ARBA00023288"/>
    </source>
</evidence>
<dbReference type="AlphaFoldDB" id="W0SHW0"/>
<keyword evidence="8" id="KW-1185">Reference proteome</keyword>
<dbReference type="HAMAP" id="MF_01186">
    <property type="entry name" value="LPS_assembly_LptE"/>
    <property type="match status" value="1"/>
</dbReference>
<keyword evidence="4 6" id="KW-0998">Cell outer membrane</keyword>
<sequence length="175" mass="19113">MRSMRLVIVIVAVSLLTACGFKLRNSNPVSGRALPFATISLSLPVQSEFYAQVQTAIEASASTRVVTDAGKADAILTVLSDTSEKSILSLSAAGRAREFQLVRNFKFRVHTSQQADYVPVSQISVRRTMTFSDDLVLSKESEEAVIWADIQKDLISQLMRRILAAKAKPVAPAED</sequence>
<dbReference type="GO" id="GO:0001530">
    <property type="term" value="F:lipopolysaccharide binding"/>
    <property type="evidence" value="ECO:0007669"/>
    <property type="project" value="TreeGrafter"/>
</dbReference>
<organism evidence="7 8">
    <name type="scientific">Sulfuritalea hydrogenivorans sk43H</name>
    <dbReference type="NCBI Taxonomy" id="1223802"/>
    <lineage>
        <taxon>Bacteria</taxon>
        <taxon>Pseudomonadati</taxon>
        <taxon>Pseudomonadota</taxon>
        <taxon>Betaproteobacteria</taxon>
        <taxon>Nitrosomonadales</taxon>
        <taxon>Sterolibacteriaceae</taxon>
        <taxon>Sulfuritalea</taxon>
    </lineage>
</organism>
<dbReference type="Pfam" id="PF04390">
    <property type="entry name" value="LptE"/>
    <property type="match status" value="1"/>
</dbReference>
<dbReference type="STRING" id="1223802.SUTH_03231"/>
<dbReference type="GO" id="GO:0009279">
    <property type="term" value="C:cell outer membrane"/>
    <property type="evidence" value="ECO:0007669"/>
    <property type="project" value="UniProtKB-SubCell"/>
</dbReference>
<keyword evidence="2 6" id="KW-0472">Membrane</keyword>
<dbReference type="InterPro" id="IPR007485">
    <property type="entry name" value="LPS_assembly_LptE"/>
</dbReference>
<proteinExistence type="inferred from homology"/>
<dbReference type="HOGENOM" id="CLU_103309_0_0_4"/>
<keyword evidence="5 6" id="KW-0449">Lipoprotein</keyword>
<evidence type="ECO:0000313" key="7">
    <source>
        <dbReference type="EMBL" id="BAO31004.1"/>
    </source>
</evidence>
<dbReference type="GO" id="GO:0043165">
    <property type="term" value="P:Gram-negative-bacterium-type cell outer membrane assembly"/>
    <property type="evidence" value="ECO:0007669"/>
    <property type="project" value="UniProtKB-UniRule"/>
</dbReference>
<dbReference type="EMBL" id="AP012547">
    <property type="protein sequence ID" value="BAO31004.1"/>
    <property type="molecule type" value="Genomic_DNA"/>
</dbReference>